<dbReference type="GO" id="GO:0005739">
    <property type="term" value="C:mitochondrion"/>
    <property type="evidence" value="ECO:0007669"/>
    <property type="project" value="TreeGrafter"/>
</dbReference>
<evidence type="ECO:0000256" key="6">
    <source>
        <dbReference type="ARBA" id="ARBA00022917"/>
    </source>
</evidence>
<dbReference type="Gene3D" id="1.10.132.20">
    <property type="entry name" value="Ribosome-recycling factor"/>
    <property type="match status" value="1"/>
</dbReference>
<dbReference type="CDD" id="cd00520">
    <property type="entry name" value="RRF"/>
    <property type="match status" value="1"/>
</dbReference>
<feature type="domain" description="Ribosome recycling factor" evidence="12">
    <location>
        <begin position="78"/>
        <end position="239"/>
    </location>
</feature>
<dbReference type="GO" id="GO:0016020">
    <property type="term" value="C:membrane"/>
    <property type="evidence" value="ECO:0007669"/>
    <property type="project" value="UniProtKB-SubCell"/>
</dbReference>
<organism evidence="13 14">
    <name type="scientific">Skeletonema marinoi</name>
    <dbReference type="NCBI Taxonomy" id="267567"/>
    <lineage>
        <taxon>Eukaryota</taxon>
        <taxon>Sar</taxon>
        <taxon>Stramenopiles</taxon>
        <taxon>Ochrophyta</taxon>
        <taxon>Bacillariophyta</taxon>
        <taxon>Coscinodiscophyceae</taxon>
        <taxon>Thalassiosirophycidae</taxon>
        <taxon>Thalassiosirales</taxon>
        <taxon>Skeletonemataceae</taxon>
        <taxon>Skeletonema</taxon>
        <taxon>Skeletonema marinoi-dohrnii complex</taxon>
    </lineage>
</organism>
<sequence length="714" mass="75110">MKLSTTLFTATAVCTSVSAFTVPKGNALKRTQPSSAIQHPSSSRYQPSSTALQMSQEEMELITMDANERMDKTLSNLAESLTTIRTGRANANMLDRVEADYYGAMTPISQMATISVPSSQQLQIAPFDKSSCTDIEKAIIYAGLGFTPTNDGNVIRINIPTLTEERRKELLKQCKSIGEEAKVAVRNIRRDGVDSIKKMEKASDLGKDQALDGQDEIQKMTDEHIKMVDDAISKKEKEVTTFSSSRSNKEAESMGAPSFEPLRDIISGAIMAATSVPQLIAYAETVGYAGYRGLSTAGPPLLAWGVATGSPWMNAGVTSLTAVMAKTDLGGEAYVAEYGEEEYVQLVAAYSLYVGVASIVMALIGFGKLAQKAPTAVKTGFKWGCELGVLSSALPNGLYAFGSTLKANVATSVFGDVVKTVKGVVPGATGVSGVCNILYAVTNPQTWDVVAALLFISCTLFVMKGKAYLPKSLPPGSEVVLATAAATAFSVFYGYEGGMVGEIPTLDSDAGLSFGPIKIPIEVMDIKGLLNVPIAERCFGGSMVKLFITAAIFSAINFLSIVGIASGFESDNNVKWAAPRELIAQGVSNIAAGAVGSAPVSGSMSRSLVSRMTGATSKLACIITALLWIYMMPYMSVMSPTPKAALSAVIVSAVVKNVVMPKKLLALQGTDFIVGVGTAATTAITSPTLGFGAGMVMYIVISVVAGKDSKKKVA</sequence>
<evidence type="ECO:0000313" key="13">
    <source>
        <dbReference type="EMBL" id="KAK1737573.1"/>
    </source>
</evidence>
<dbReference type="GO" id="GO:0006412">
    <property type="term" value="P:translation"/>
    <property type="evidence" value="ECO:0007669"/>
    <property type="project" value="UniProtKB-KW"/>
</dbReference>
<dbReference type="PANTHER" id="PTHR20982">
    <property type="entry name" value="RIBOSOME RECYCLING FACTOR"/>
    <property type="match status" value="1"/>
</dbReference>
<comment type="similarity">
    <text evidence="3">Belongs to the RRF family.</text>
</comment>
<dbReference type="Pfam" id="PF00916">
    <property type="entry name" value="Sulfate_transp"/>
    <property type="match status" value="1"/>
</dbReference>
<evidence type="ECO:0000259" key="12">
    <source>
        <dbReference type="Pfam" id="PF01765"/>
    </source>
</evidence>
<comment type="caution">
    <text evidence="13">The sequence shown here is derived from an EMBL/GenBank/DDBJ whole genome shotgun (WGS) entry which is preliminary data.</text>
</comment>
<dbReference type="PANTHER" id="PTHR20982:SF3">
    <property type="entry name" value="MITOCHONDRIAL RIBOSOME RECYCLING FACTOR PSEUDO 1"/>
    <property type="match status" value="1"/>
</dbReference>
<protein>
    <submittedName>
        <fullName evidence="13">Ribosome recycling factor</fullName>
    </submittedName>
</protein>
<dbReference type="FunFam" id="3.30.1360.40:FF:000001">
    <property type="entry name" value="Ribosome-recycling factor"/>
    <property type="match status" value="1"/>
</dbReference>
<reference evidence="13" key="1">
    <citation type="submission" date="2023-06" db="EMBL/GenBank/DDBJ databases">
        <title>Survivors Of The Sea: Transcriptome response of Skeletonema marinoi to long-term dormancy.</title>
        <authorList>
            <person name="Pinder M.I.M."/>
            <person name="Kourtchenko O."/>
            <person name="Robertson E.K."/>
            <person name="Larsson T."/>
            <person name="Maumus F."/>
            <person name="Osuna-Cruz C.M."/>
            <person name="Vancaester E."/>
            <person name="Stenow R."/>
            <person name="Vandepoele K."/>
            <person name="Ploug H."/>
            <person name="Bruchert V."/>
            <person name="Godhe A."/>
            <person name="Topel M."/>
        </authorList>
    </citation>
    <scope>NUCLEOTIDE SEQUENCE</scope>
    <source>
        <strain evidence="13">R05AC</strain>
    </source>
</reference>
<dbReference type="NCBIfam" id="TIGR00496">
    <property type="entry name" value="frr"/>
    <property type="match status" value="1"/>
</dbReference>
<dbReference type="Pfam" id="PF01765">
    <property type="entry name" value="RRF"/>
    <property type="match status" value="1"/>
</dbReference>
<dbReference type="SUPFAM" id="SSF55194">
    <property type="entry name" value="Ribosome recycling factor, RRF"/>
    <property type="match status" value="1"/>
</dbReference>
<name>A0AAD8Y167_9STRA</name>
<dbReference type="FunFam" id="1.10.132.20:FF:000001">
    <property type="entry name" value="Ribosome-recycling factor"/>
    <property type="match status" value="1"/>
</dbReference>
<evidence type="ECO:0000256" key="9">
    <source>
        <dbReference type="SAM" id="Phobius"/>
    </source>
</evidence>
<dbReference type="Gene3D" id="3.30.1360.40">
    <property type="match status" value="1"/>
</dbReference>
<keyword evidence="7 9" id="KW-1133">Transmembrane helix</keyword>
<evidence type="ECO:0000256" key="2">
    <source>
        <dbReference type="ARBA" id="ARBA00004496"/>
    </source>
</evidence>
<dbReference type="Proteomes" id="UP001224775">
    <property type="component" value="Unassembled WGS sequence"/>
</dbReference>
<evidence type="ECO:0000256" key="4">
    <source>
        <dbReference type="ARBA" id="ARBA00022490"/>
    </source>
</evidence>
<evidence type="ECO:0000313" key="14">
    <source>
        <dbReference type="Proteomes" id="UP001224775"/>
    </source>
</evidence>
<evidence type="ECO:0000256" key="7">
    <source>
        <dbReference type="ARBA" id="ARBA00022989"/>
    </source>
</evidence>
<keyword evidence="6" id="KW-0648">Protein biosynthesis</keyword>
<evidence type="ECO:0000256" key="3">
    <source>
        <dbReference type="ARBA" id="ARBA00005912"/>
    </source>
</evidence>
<keyword evidence="4" id="KW-0963">Cytoplasm</keyword>
<dbReference type="InterPro" id="IPR023584">
    <property type="entry name" value="Ribosome_recyc_fac_dom"/>
</dbReference>
<dbReference type="GO" id="GO:0043023">
    <property type="term" value="F:ribosomal large subunit binding"/>
    <property type="evidence" value="ECO:0007669"/>
    <property type="project" value="TreeGrafter"/>
</dbReference>
<dbReference type="EMBL" id="JATAAI010000025">
    <property type="protein sequence ID" value="KAK1737573.1"/>
    <property type="molecule type" value="Genomic_DNA"/>
</dbReference>
<keyword evidence="8 9" id="KW-0472">Membrane</keyword>
<keyword evidence="14" id="KW-1185">Reference proteome</keyword>
<dbReference type="InterPro" id="IPR036191">
    <property type="entry name" value="RRF_sf"/>
</dbReference>
<comment type="subcellular location">
    <subcellularLocation>
        <location evidence="2">Cytoplasm</location>
    </subcellularLocation>
    <subcellularLocation>
        <location evidence="1">Membrane</location>
        <topology evidence="1">Multi-pass membrane protein</topology>
    </subcellularLocation>
</comment>
<evidence type="ECO:0000259" key="11">
    <source>
        <dbReference type="Pfam" id="PF00916"/>
    </source>
</evidence>
<proteinExistence type="inferred from homology"/>
<feature type="domain" description="SLC26A/SulP transporter" evidence="11">
    <location>
        <begin position="263"/>
        <end position="668"/>
    </location>
</feature>
<keyword evidence="5 9" id="KW-0812">Transmembrane</keyword>
<keyword evidence="10" id="KW-0732">Signal</keyword>
<dbReference type="InterPro" id="IPR011547">
    <property type="entry name" value="SLC26A/SulP_dom"/>
</dbReference>
<gene>
    <name evidence="13" type="ORF">QTG54_011859</name>
</gene>
<dbReference type="AlphaFoldDB" id="A0AAD8Y167"/>
<feature type="transmembrane region" description="Helical" evidence="9">
    <location>
        <begin position="672"/>
        <end position="705"/>
    </location>
</feature>
<feature type="transmembrane region" description="Helical" evidence="9">
    <location>
        <begin position="612"/>
        <end position="632"/>
    </location>
</feature>
<evidence type="ECO:0000256" key="5">
    <source>
        <dbReference type="ARBA" id="ARBA00022692"/>
    </source>
</evidence>
<dbReference type="HAMAP" id="MF_00040">
    <property type="entry name" value="RRF"/>
    <property type="match status" value="1"/>
</dbReference>
<feature type="signal peptide" evidence="10">
    <location>
        <begin position="1"/>
        <end position="19"/>
    </location>
</feature>
<evidence type="ECO:0000256" key="8">
    <source>
        <dbReference type="ARBA" id="ARBA00023136"/>
    </source>
</evidence>
<feature type="transmembrane region" description="Helical" evidence="9">
    <location>
        <begin position="546"/>
        <end position="568"/>
    </location>
</feature>
<evidence type="ECO:0000256" key="10">
    <source>
        <dbReference type="SAM" id="SignalP"/>
    </source>
</evidence>
<feature type="chain" id="PRO_5042175135" evidence="10">
    <location>
        <begin position="20"/>
        <end position="714"/>
    </location>
</feature>
<accession>A0AAD8Y167</accession>
<evidence type="ECO:0000256" key="1">
    <source>
        <dbReference type="ARBA" id="ARBA00004141"/>
    </source>
</evidence>
<dbReference type="InterPro" id="IPR002661">
    <property type="entry name" value="Ribosome_recyc_fac"/>
</dbReference>